<evidence type="ECO:0000313" key="2">
    <source>
        <dbReference type="Proteomes" id="UP000060487"/>
    </source>
</evidence>
<dbReference type="Pfam" id="PF13557">
    <property type="entry name" value="Phenol_MetA_deg"/>
    <property type="match status" value="1"/>
</dbReference>
<gene>
    <name evidence="1" type="ORF">ASN18_1836</name>
</gene>
<protein>
    <recommendedName>
        <fullName evidence="3">Transporter</fullName>
    </recommendedName>
</protein>
<proteinExistence type="predicted"/>
<organism evidence="1 2">
    <name type="scientific">Candidatus Magnetominusculus xianensis</name>
    <dbReference type="NCBI Taxonomy" id="1748249"/>
    <lineage>
        <taxon>Bacteria</taxon>
        <taxon>Pseudomonadati</taxon>
        <taxon>Nitrospirota</taxon>
        <taxon>Nitrospiria</taxon>
        <taxon>Nitrospirales</taxon>
        <taxon>Nitrospiraceae</taxon>
        <taxon>Candidatus Magnetominusculus</taxon>
    </lineage>
</organism>
<accession>A0ABR5SFZ9</accession>
<sequence>MNKNHVLIIVVSLILLILAGDCWAVGPFENIPAEQGWYFAPTFVYYTSSSLMDKNGHKLSSKFGLTTYENVLRFMYYDNTTLPQSATVQLMLPVGRTETPGEHDTGLGDTTIVAGYWLIDDPVSCTWLAVGSYVDIPTGSYDKYATANRGGKVWKIRPTIVFSQRFGRFDLELTAKYNIYSKNVDTGVRKGNELILEEFIGYIVNRNFLIGVHLNEIYGSAEVTNGLTKHSSDVMKYQSGPSVRVALGPKTTVFIDYLRDIAVKNSTKGSLITLQLRLKL</sequence>
<dbReference type="Proteomes" id="UP000060487">
    <property type="component" value="Unassembled WGS sequence"/>
</dbReference>
<comment type="caution">
    <text evidence="1">The sequence shown here is derived from an EMBL/GenBank/DDBJ whole genome shotgun (WGS) entry which is preliminary data.</text>
</comment>
<evidence type="ECO:0008006" key="3">
    <source>
        <dbReference type="Google" id="ProtNLM"/>
    </source>
</evidence>
<reference evidence="1 2" key="1">
    <citation type="submission" date="2015-11" db="EMBL/GenBank/DDBJ databases">
        <authorList>
            <person name="Lin W."/>
        </authorList>
    </citation>
    <scope>NUCLEOTIDE SEQUENCE [LARGE SCALE GENOMIC DNA]</scope>
    <source>
        <strain evidence="1 2">HCH-1</strain>
    </source>
</reference>
<dbReference type="RefSeq" id="WP_085052448.1">
    <property type="nucleotide sequence ID" value="NZ_LNQR01000066.1"/>
</dbReference>
<keyword evidence="2" id="KW-1185">Reference proteome</keyword>
<dbReference type="EMBL" id="LNQR01000066">
    <property type="protein sequence ID" value="KWT85018.1"/>
    <property type="molecule type" value="Genomic_DNA"/>
</dbReference>
<evidence type="ECO:0000313" key="1">
    <source>
        <dbReference type="EMBL" id="KWT85018.1"/>
    </source>
</evidence>
<name>A0ABR5SFZ9_9BACT</name>
<dbReference type="InterPro" id="IPR025737">
    <property type="entry name" value="FApF"/>
</dbReference>